<sequence length="47" mass="5665">MYNKLCTKQQTVPYLVLLFFRKYKQREDLPSYIQGQMLLILSNMCTC</sequence>
<reference evidence="1" key="1">
    <citation type="submission" date="2014-11" db="EMBL/GenBank/DDBJ databases">
        <authorList>
            <person name="Amaro Gonzalez C."/>
        </authorList>
    </citation>
    <scope>NUCLEOTIDE SEQUENCE</scope>
</reference>
<name>A0A0E9PBQ9_ANGAN</name>
<accession>A0A0E9PBQ9</accession>
<protein>
    <submittedName>
        <fullName evidence="1">Uncharacterized protein</fullName>
    </submittedName>
</protein>
<evidence type="ECO:0000313" key="1">
    <source>
        <dbReference type="EMBL" id="JAH01253.1"/>
    </source>
</evidence>
<proteinExistence type="predicted"/>
<dbReference type="AlphaFoldDB" id="A0A0E9PBQ9"/>
<organism evidence="1">
    <name type="scientific">Anguilla anguilla</name>
    <name type="common">European freshwater eel</name>
    <name type="synonym">Muraena anguilla</name>
    <dbReference type="NCBI Taxonomy" id="7936"/>
    <lineage>
        <taxon>Eukaryota</taxon>
        <taxon>Metazoa</taxon>
        <taxon>Chordata</taxon>
        <taxon>Craniata</taxon>
        <taxon>Vertebrata</taxon>
        <taxon>Euteleostomi</taxon>
        <taxon>Actinopterygii</taxon>
        <taxon>Neopterygii</taxon>
        <taxon>Teleostei</taxon>
        <taxon>Anguilliformes</taxon>
        <taxon>Anguillidae</taxon>
        <taxon>Anguilla</taxon>
    </lineage>
</organism>
<dbReference type="EMBL" id="GBXM01107324">
    <property type="protein sequence ID" value="JAH01253.1"/>
    <property type="molecule type" value="Transcribed_RNA"/>
</dbReference>
<reference evidence="1" key="2">
    <citation type="journal article" date="2015" name="Fish Shellfish Immunol.">
        <title>Early steps in the European eel (Anguilla anguilla)-Vibrio vulnificus interaction in the gills: Role of the RtxA13 toxin.</title>
        <authorList>
            <person name="Callol A."/>
            <person name="Pajuelo D."/>
            <person name="Ebbesson L."/>
            <person name="Teles M."/>
            <person name="MacKenzie S."/>
            <person name="Amaro C."/>
        </authorList>
    </citation>
    <scope>NUCLEOTIDE SEQUENCE</scope>
</reference>